<reference evidence="1" key="1">
    <citation type="submission" date="2019-12" db="EMBL/GenBank/DDBJ databases">
        <title>Genome sequencing and annotation of Brassica cretica.</title>
        <authorList>
            <person name="Studholme D.J."/>
            <person name="Sarris P."/>
        </authorList>
    </citation>
    <scope>NUCLEOTIDE SEQUENCE</scope>
    <source>
        <strain evidence="1">PFS-109/04</strain>
        <tissue evidence="1">Leaf</tissue>
    </source>
</reference>
<name>A0A8S9N934_BRACR</name>
<evidence type="ECO:0000313" key="1">
    <source>
        <dbReference type="EMBL" id="KAF3489969.1"/>
    </source>
</evidence>
<accession>A0A8S9N934</accession>
<dbReference type="AlphaFoldDB" id="A0A8S9N934"/>
<dbReference type="Proteomes" id="UP000712600">
    <property type="component" value="Unassembled WGS sequence"/>
</dbReference>
<evidence type="ECO:0000313" key="2">
    <source>
        <dbReference type="Proteomes" id="UP000712600"/>
    </source>
</evidence>
<organism evidence="1 2">
    <name type="scientific">Brassica cretica</name>
    <name type="common">Mustard</name>
    <dbReference type="NCBI Taxonomy" id="69181"/>
    <lineage>
        <taxon>Eukaryota</taxon>
        <taxon>Viridiplantae</taxon>
        <taxon>Streptophyta</taxon>
        <taxon>Embryophyta</taxon>
        <taxon>Tracheophyta</taxon>
        <taxon>Spermatophyta</taxon>
        <taxon>Magnoliopsida</taxon>
        <taxon>eudicotyledons</taxon>
        <taxon>Gunneridae</taxon>
        <taxon>Pentapetalae</taxon>
        <taxon>rosids</taxon>
        <taxon>malvids</taxon>
        <taxon>Brassicales</taxon>
        <taxon>Brassicaceae</taxon>
        <taxon>Brassiceae</taxon>
        <taxon>Brassica</taxon>
    </lineage>
</organism>
<dbReference type="EMBL" id="QGKX02002183">
    <property type="protein sequence ID" value="KAF3489969.1"/>
    <property type="molecule type" value="Genomic_DNA"/>
</dbReference>
<protein>
    <submittedName>
        <fullName evidence="1">Uncharacterized protein</fullName>
    </submittedName>
</protein>
<sequence length="99" mass="11141">MKNFPVTKSLTYEEQARPKRSSCWDQSCSVCDREVLHRVLLSQFASKLVNYGGRLGDIWESNKPLMLAAGFEITELDEELPGHKLSSQHVDLLGRACSS</sequence>
<proteinExistence type="predicted"/>
<gene>
    <name evidence="1" type="ORF">F2Q69_00054836</name>
</gene>
<comment type="caution">
    <text evidence="1">The sequence shown here is derived from an EMBL/GenBank/DDBJ whole genome shotgun (WGS) entry which is preliminary data.</text>
</comment>